<dbReference type="Proteomes" id="UP000198642">
    <property type="component" value="Unassembled WGS sequence"/>
</dbReference>
<gene>
    <name evidence="6" type="primary">ade</name>
    <name evidence="9" type="ORF">SAMN04488072_105177</name>
</gene>
<comment type="catalytic activity">
    <reaction evidence="5 6">
        <text>adenine + H2O + H(+) = hypoxanthine + NH4(+)</text>
        <dbReference type="Rhea" id="RHEA:23688"/>
        <dbReference type="ChEBI" id="CHEBI:15377"/>
        <dbReference type="ChEBI" id="CHEBI:15378"/>
        <dbReference type="ChEBI" id="CHEBI:16708"/>
        <dbReference type="ChEBI" id="CHEBI:17368"/>
        <dbReference type="ChEBI" id="CHEBI:28938"/>
        <dbReference type="EC" id="3.5.4.2"/>
    </reaction>
</comment>
<proteinExistence type="inferred from homology"/>
<dbReference type="SUPFAM" id="SSF51556">
    <property type="entry name" value="Metallo-dependent hydrolases"/>
    <property type="match status" value="1"/>
</dbReference>
<dbReference type="InterPro" id="IPR026912">
    <property type="entry name" value="Adenine_deam_C"/>
</dbReference>
<keyword evidence="10" id="KW-1185">Reference proteome</keyword>
<dbReference type="Gene3D" id="3.20.20.140">
    <property type="entry name" value="Metal-dependent hydrolases"/>
    <property type="match status" value="1"/>
</dbReference>
<evidence type="ECO:0000256" key="4">
    <source>
        <dbReference type="ARBA" id="ARBA00023211"/>
    </source>
</evidence>
<dbReference type="InterPro" id="IPR006680">
    <property type="entry name" value="Amidohydro-rel"/>
</dbReference>
<evidence type="ECO:0000256" key="2">
    <source>
        <dbReference type="ARBA" id="ARBA00012782"/>
    </source>
</evidence>
<dbReference type="InterPro" id="IPR006679">
    <property type="entry name" value="Adenine_deam"/>
</dbReference>
<dbReference type="Pfam" id="PF13382">
    <property type="entry name" value="Adenine_deam_C"/>
    <property type="match status" value="1"/>
</dbReference>
<dbReference type="PANTHER" id="PTHR11113:SF2">
    <property type="entry name" value="ADENINE DEAMINASE"/>
    <property type="match status" value="1"/>
</dbReference>
<evidence type="ECO:0000256" key="5">
    <source>
        <dbReference type="ARBA" id="ARBA00047720"/>
    </source>
</evidence>
<comment type="cofactor">
    <cofactor evidence="6">
        <name>Mn(2+)</name>
        <dbReference type="ChEBI" id="CHEBI:29035"/>
    </cofactor>
</comment>
<protein>
    <recommendedName>
        <fullName evidence="2 6">Adenine deaminase</fullName>
        <shortName evidence="6">Adenase</shortName>
        <shortName evidence="6">Adenine aminase</shortName>
        <ecNumber evidence="2 6">3.5.4.2</ecNumber>
    </recommendedName>
</protein>
<dbReference type="STRING" id="237679.SAMN04488072_105177"/>
<evidence type="ECO:0000313" key="9">
    <source>
        <dbReference type="EMBL" id="SFB02011.1"/>
    </source>
</evidence>
<keyword evidence="3 6" id="KW-0378">Hydrolase</keyword>
<dbReference type="InterPro" id="IPR032466">
    <property type="entry name" value="Metal_Hydrolase"/>
</dbReference>
<dbReference type="InterPro" id="IPR011059">
    <property type="entry name" value="Metal-dep_hydrolase_composite"/>
</dbReference>
<evidence type="ECO:0000256" key="1">
    <source>
        <dbReference type="ARBA" id="ARBA00006773"/>
    </source>
</evidence>
<dbReference type="HAMAP" id="MF_01518">
    <property type="entry name" value="Adenine_deamin"/>
    <property type="match status" value="1"/>
</dbReference>
<feature type="domain" description="Adenine deaminase C-terminal" evidence="8">
    <location>
        <begin position="415"/>
        <end position="580"/>
    </location>
</feature>
<evidence type="ECO:0000259" key="8">
    <source>
        <dbReference type="Pfam" id="PF13382"/>
    </source>
</evidence>
<evidence type="ECO:0000313" key="10">
    <source>
        <dbReference type="Proteomes" id="UP000198642"/>
    </source>
</evidence>
<accession>A0A1I0XLY9</accession>
<dbReference type="PANTHER" id="PTHR11113">
    <property type="entry name" value="N-ACETYLGLUCOSAMINE-6-PHOSPHATE DEACETYLASE"/>
    <property type="match status" value="1"/>
</dbReference>
<dbReference type="SUPFAM" id="SSF51338">
    <property type="entry name" value="Composite domain of metallo-dependent hydrolases"/>
    <property type="match status" value="1"/>
</dbReference>
<evidence type="ECO:0000256" key="6">
    <source>
        <dbReference type="HAMAP-Rule" id="MF_01518"/>
    </source>
</evidence>
<comment type="similarity">
    <text evidence="1 6">Belongs to the metallo-dependent hydrolases superfamily. Adenine deaminase family.</text>
</comment>
<feature type="domain" description="Amidohydrolase-related" evidence="7">
    <location>
        <begin position="75"/>
        <end position="358"/>
    </location>
</feature>
<reference evidence="9 10" key="1">
    <citation type="submission" date="2016-10" db="EMBL/GenBank/DDBJ databases">
        <authorList>
            <person name="de Groot N.N."/>
        </authorList>
    </citation>
    <scope>NUCLEOTIDE SEQUENCE [LARGE SCALE GENOMIC DNA]</scope>
    <source>
        <strain evidence="9 10">CGMCC 1.3702</strain>
    </source>
</reference>
<dbReference type="GO" id="GO:0000034">
    <property type="term" value="F:adenine deaminase activity"/>
    <property type="evidence" value="ECO:0007669"/>
    <property type="project" value="UniProtKB-UniRule"/>
</dbReference>
<dbReference type="Pfam" id="PF01979">
    <property type="entry name" value="Amidohydro_1"/>
    <property type="match status" value="1"/>
</dbReference>
<evidence type="ECO:0000256" key="3">
    <source>
        <dbReference type="ARBA" id="ARBA00022801"/>
    </source>
</evidence>
<dbReference type="EC" id="3.5.4.2" evidence="2 6"/>
<keyword evidence="4 6" id="KW-0464">Manganese</keyword>
<dbReference type="RefSeq" id="WP_090236205.1">
    <property type="nucleotide sequence ID" value="NZ_FOJW01000005.1"/>
</dbReference>
<dbReference type="GO" id="GO:0006146">
    <property type="term" value="P:adenine catabolic process"/>
    <property type="evidence" value="ECO:0007669"/>
    <property type="project" value="InterPro"/>
</dbReference>
<dbReference type="OrthoDB" id="9775607at2"/>
<dbReference type="EMBL" id="FOJW01000005">
    <property type="protein sequence ID" value="SFB02011.1"/>
    <property type="molecule type" value="Genomic_DNA"/>
</dbReference>
<sequence length="590" mass="63922">MIYSREHLVAAAHGNERMDKVIREVQLVNVFTAEIYIADIGIKENRFSAIARYENDEPVFFMEGDVEIDGKGKYAVPGFIDCHVHIESTMVTPDMFACALLQHGTTTAVIDPHEIGNVMGAEGVQYMVDASKDLPVQILTTIPSCVPAVPGLETSGAAFGPNEIASLLDMPGVVGIAELMDYVGVVKQDPRMAGIVQKGLDKGVLNEGHLPRVTGRDLHAYLAAGVNSDHESRTKEEIIEKLRAGMLIYIRESSVSQFADIAAKAWEVLPYASNIAMCTDDVEPNDMLKNGQMNRVIRRCTEEGIPAPLAIRFASLNGATRYGLRDRGAIAPGYHADFSLVDSLDMMQVADVFIQGEQMVKNGELTVDITSSTPPLSQNTVRLPKLTEEDFKIQPPIENGTVIINTMEMTAIGTTQKGTLELEVTNGIIQALPEDYVFVSVTGRHGQNRKPFVGILKNSGLNKGAYATTVAHDSHNLVVAGTNVRDMLLAAQQLEQSGGGLCLVEDSDIKAQVDLPIAGLMAAEPIEVLSPKVEQFNEAATSMGIQVGRRSPSMALSSLTLSVIPEIRITDLGLVDVTKQEFIPLFDAEH</sequence>
<organism evidence="9 10">
    <name type="scientific">Lentibacillus halodurans</name>
    <dbReference type="NCBI Taxonomy" id="237679"/>
    <lineage>
        <taxon>Bacteria</taxon>
        <taxon>Bacillati</taxon>
        <taxon>Bacillota</taxon>
        <taxon>Bacilli</taxon>
        <taxon>Bacillales</taxon>
        <taxon>Bacillaceae</taxon>
        <taxon>Lentibacillus</taxon>
    </lineage>
</organism>
<name>A0A1I0XLY9_9BACI</name>
<dbReference type="AlphaFoldDB" id="A0A1I0XLY9"/>
<evidence type="ECO:0000259" key="7">
    <source>
        <dbReference type="Pfam" id="PF01979"/>
    </source>
</evidence>
<dbReference type="Gene3D" id="2.30.40.10">
    <property type="entry name" value="Urease, subunit C, domain 1"/>
    <property type="match status" value="1"/>
</dbReference>